<dbReference type="EMBL" id="MU004553">
    <property type="protein sequence ID" value="KAF2648173.1"/>
    <property type="molecule type" value="Genomic_DNA"/>
</dbReference>
<proteinExistence type="predicted"/>
<protein>
    <submittedName>
        <fullName evidence="1">Uncharacterized protein</fullName>
    </submittedName>
</protein>
<keyword evidence="2" id="KW-1185">Reference proteome</keyword>
<sequence length="157" mass="17434">MDRQLTKGSDKLAAIDGLGQATWEFLARSGQSQYKIDTVGYHAGLLLDGVSTQLKWWPSADSRISTIARAPSWSWACWDGQIYMANGRHHSTVRKPEFLLPSNPVCVKAGAPFGALRLNGSVTSYELKRAEIKEFDIEPEAVELDPYESYNLKTLAT</sequence>
<dbReference type="Proteomes" id="UP000799324">
    <property type="component" value="Unassembled WGS sequence"/>
</dbReference>
<evidence type="ECO:0000313" key="2">
    <source>
        <dbReference type="Proteomes" id="UP000799324"/>
    </source>
</evidence>
<accession>A0A6A6SNI7</accession>
<dbReference type="OrthoDB" id="47007at2759"/>
<organism evidence="1 2">
    <name type="scientific">Lophiostoma macrostomum CBS 122681</name>
    <dbReference type="NCBI Taxonomy" id="1314788"/>
    <lineage>
        <taxon>Eukaryota</taxon>
        <taxon>Fungi</taxon>
        <taxon>Dikarya</taxon>
        <taxon>Ascomycota</taxon>
        <taxon>Pezizomycotina</taxon>
        <taxon>Dothideomycetes</taxon>
        <taxon>Pleosporomycetidae</taxon>
        <taxon>Pleosporales</taxon>
        <taxon>Lophiostomataceae</taxon>
        <taxon>Lophiostoma</taxon>
    </lineage>
</organism>
<reference evidence="1" key="1">
    <citation type="journal article" date="2020" name="Stud. Mycol.">
        <title>101 Dothideomycetes genomes: a test case for predicting lifestyles and emergence of pathogens.</title>
        <authorList>
            <person name="Haridas S."/>
            <person name="Albert R."/>
            <person name="Binder M."/>
            <person name="Bloem J."/>
            <person name="Labutti K."/>
            <person name="Salamov A."/>
            <person name="Andreopoulos B."/>
            <person name="Baker S."/>
            <person name="Barry K."/>
            <person name="Bills G."/>
            <person name="Bluhm B."/>
            <person name="Cannon C."/>
            <person name="Castanera R."/>
            <person name="Culley D."/>
            <person name="Daum C."/>
            <person name="Ezra D."/>
            <person name="Gonzalez J."/>
            <person name="Henrissat B."/>
            <person name="Kuo A."/>
            <person name="Liang C."/>
            <person name="Lipzen A."/>
            <person name="Lutzoni F."/>
            <person name="Magnuson J."/>
            <person name="Mondo S."/>
            <person name="Nolan M."/>
            <person name="Ohm R."/>
            <person name="Pangilinan J."/>
            <person name="Park H.-J."/>
            <person name="Ramirez L."/>
            <person name="Alfaro M."/>
            <person name="Sun H."/>
            <person name="Tritt A."/>
            <person name="Yoshinaga Y."/>
            <person name="Zwiers L.-H."/>
            <person name="Turgeon B."/>
            <person name="Goodwin S."/>
            <person name="Spatafora J."/>
            <person name="Crous P."/>
            <person name="Grigoriev I."/>
        </authorList>
    </citation>
    <scope>NUCLEOTIDE SEQUENCE</scope>
    <source>
        <strain evidence="1">CBS 122681</strain>
    </source>
</reference>
<gene>
    <name evidence="1" type="ORF">K491DRAFT_722798</name>
</gene>
<name>A0A6A6SNI7_9PLEO</name>
<dbReference type="AlphaFoldDB" id="A0A6A6SNI7"/>
<evidence type="ECO:0000313" key="1">
    <source>
        <dbReference type="EMBL" id="KAF2648173.1"/>
    </source>
</evidence>